<proteinExistence type="predicted"/>
<dbReference type="AlphaFoldDB" id="A0A944D8L2"/>
<evidence type="ECO:0000256" key="5">
    <source>
        <dbReference type="SAM" id="SignalP"/>
    </source>
</evidence>
<feature type="signal peptide" evidence="5">
    <location>
        <begin position="1"/>
        <end position="39"/>
    </location>
</feature>
<keyword evidence="1 4" id="KW-0349">Heme</keyword>
<keyword evidence="8" id="KW-1185">Reference proteome</keyword>
<organism evidence="7 8">
    <name type="scientific">Denitromonas iodatirespirans</name>
    <dbReference type="NCBI Taxonomy" id="2795389"/>
    <lineage>
        <taxon>Bacteria</taxon>
        <taxon>Pseudomonadati</taxon>
        <taxon>Pseudomonadota</taxon>
        <taxon>Betaproteobacteria</taxon>
        <taxon>Rhodocyclales</taxon>
        <taxon>Zoogloeaceae</taxon>
        <taxon>Denitromonas</taxon>
    </lineage>
</organism>
<sequence length="143" mass="15626">MNRKRFAPSLTILPPRIGRQSLIAFCLTLAMSTSGFAVAPPADPVRASATRPPLDLRDPARIEAGRKRFAKTCAGYCHGHEGVGGRAPDFKGRTDLGPQLTFDTISKGRTGADVMPPWGDAFSEEQIWELVAYLQYLGRQPIE</sequence>
<dbReference type="Pfam" id="PF13442">
    <property type="entry name" value="Cytochrome_CBB3"/>
    <property type="match status" value="1"/>
</dbReference>
<accession>A0A944D8L2</accession>
<dbReference type="SUPFAM" id="SSF46626">
    <property type="entry name" value="Cytochrome c"/>
    <property type="match status" value="1"/>
</dbReference>
<comment type="caution">
    <text evidence="7">The sequence shown here is derived from an EMBL/GenBank/DDBJ whole genome shotgun (WGS) entry which is preliminary data.</text>
</comment>
<evidence type="ECO:0000313" key="8">
    <source>
        <dbReference type="Proteomes" id="UP000694660"/>
    </source>
</evidence>
<protein>
    <submittedName>
        <fullName evidence="7">Cytochrome c</fullName>
    </submittedName>
</protein>
<dbReference type="GO" id="GO:0020037">
    <property type="term" value="F:heme binding"/>
    <property type="evidence" value="ECO:0007669"/>
    <property type="project" value="InterPro"/>
</dbReference>
<evidence type="ECO:0000256" key="3">
    <source>
        <dbReference type="ARBA" id="ARBA00023004"/>
    </source>
</evidence>
<dbReference type="Proteomes" id="UP000694660">
    <property type="component" value="Unassembled WGS sequence"/>
</dbReference>
<dbReference type="PROSITE" id="PS51007">
    <property type="entry name" value="CYTC"/>
    <property type="match status" value="1"/>
</dbReference>
<dbReference type="InterPro" id="IPR050597">
    <property type="entry name" value="Cytochrome_c_Oxidase_Subunit"/>
</dbReference>
<keyword evidence="3 4" id="KW-0408">Iron</keyword>
<dbReference type="Gene3D" id="1.10.760.10">
    <property type="entry name" value="Cytochrome c-like domain"/>
    <property type="match status" value="1"/>
</dbReference>
<dbReference type="PANTHER" id="PTHR33751:SF1">
    <property type="entry name" value="CBB3-TYPE CYTOCHROME C OXIDASE SUBUNIT FIXP"/>
    <property type="match status" value="1"/>
</dbReference>
<evidence type="ECO:0000256" key="2">
    <source>
        <dbReference type="ARBA" id="ARBA00022723"/>
    </source>
</evidence>
<dbReference type="GO" id="GO:0046872">
    <property type="term" value="F:metal ion binding"/>
    <property type="evidence" value="ECO:0007669"/>
    <property type="project" value="UniProtKB-KW"/>
</dbReference>
<evidence type="ECO:0000256" key="4">
    <source>
        <dbReference type="PROSITE-ProRule" id="PRU00433"/>
    </source>
</evidence>
<name>A0A944D8L2_DENI1</name>
<dbReference type="EMBL" id="JAEKFT010000012">
    <property type="protein sequence ID" value="MBT0961964.1"/>
    <property type="molecule type" value="Genomic_DNA"/>
</dbReference>
<feature type="chain" id="PRO_5038104516" evidence="5">
    <location>
        <begin position="40"/>
        <end position="143"/>
    </location>
</feature>
<keyword evidence="5" id="KW-0732">Signal</keyword>
<feature type="domain" description="Cytochrome c" evidence="6">
    <location>
        <begin position="60"/>
        <end position="138"/>
    </location>
</feature>
<dbReference type="InterPro" id="IPR036909">
    <property type="entry name" value="Cyt_c-like_dom_sf"/>
</dbReference>
<dbReference type="GO" id="GO:0009055">
    <property type="term" value="F:electron transfer activity"/>
    <property type="evidence" value="ECO:0007669"/>
    <property type="project" value="InterPro"/>
</dbReference>
<dbReference type="PANTHER" id="PTHR33751">
    <property type="entry name" value="CBB3-TYPE CYTOCHROME C OXIDASE SUBUNIT FIXP"/>
    <property type="match status" value="1"/>
</dbReference>
<gene>
    <name evidence="7" type="ORF">I8J34_12360</name>
</gene>
<keyword evidence="2 4" id="KW-0479">Metal-binding</keyword>
<evidence type="ECO:0000313" key="7">
    <source>
        <dbReference type="EMBL" id="MBT0961964.1"/>
    </source>
</evidence>
<dbReference type="InterPro" id="IPR009056">
    <property type="entry name" value="Cyt_c-like_dom"/>
</dbReference>
<evidence type="ECO:0000256" key="1">
    <source>
        <dbReference type="ARBA" id="ARBA00022617"/>
    </source>
</evidence>
<dbReference type="RefSeq" id="WP_214361716.1">
    <property type="nucleotide sequence ID" value="NZ_JAEKFT010000012.1"/>
</dbReference>
<reference evidence="8" key="1">
    <citation type="journal article" date="2022" name="ISME J.">
        <title>Genetic and phylogenetic analysis of dissimilatory iodate-reducing bacteria identifies potential niches across the world's oceans.</title>
        <authorList>
            <person name="Reyes-Umana V."/>
            <person name="Henning Z."/>
            <person name="Lee K."/>
            <person name="Barnum T.P."/>
            <person name="Coates J.D."/>
        </authorList>
    </citation>
    <scope>NUCLEOTIDE SEQUENCE [LARGE SCALE GENOMIC DNA]</scope>
    <source>
        <strain evidence="8">IR12</strain>
    </source>
</reference>
<evidence type="ECO:0000259" key="6">
    <source>
        <dbReference type="PROSITE" id="PS51007"/>
    </source>
</evidence>